<evidence type="ECO:0000313" key="5">
    <source>
        <dbReference type="EMBL" id="OGY61790.1"/>
    </source>
</evidence>
<evidence type="ECO:0000256" key="2">
    <source>
        <dbReference type="ARBA" id="ARBA00023125"/>
    </source>
</evidence>
<dbReference type="Gene3D" id="1.10.10.10">
    <property type="entry name" value="Winged helix-like DNA-binding domain superfamily/Winged helix DNA-binding domain"/>
    <property type="match status" value="1"/>
</dbReference>
<evidence type="ECO:0000256" key="1">
    <source>
        <dbReference type="ARBA" id="ARBA00023015"/>
    </source>
</evidence>
<dbReference type="SMART" id="SM00418">
    <property type="entry name" value="HTH_ARSR"/>
    <property type="match status" value="1"/>
</dbReference>
<keyword evidence="3" id="KW-0804">Transcription</keyword>
<reference evidence="5 6" key="1">
    <citation type="journal article" date="2016" name="Nat. Commun.">
        <title>Thousands of microbial genomes shed light on interconnected biogeochemical processes in an aquifer system.</title>
        <authorList>
            <person name="Anantharaman K."/>
            <person name="Brown C.T."/>
            <person name="Hug L.A."/>
            <person name="Sharon I."/>
            <person name="Castelle C.J."/>
            <person name="Probst A.J."/>
            <person name="Thomas B.C."/>
            <person name="Singh A."/>
            <person name="Wilkins M.J."/>
            <person name="Karaoz U."/>
            <person name="Brodie E.L."/>
            <person name="Williams K.H."/>
            <person name="Hubbard S.S."/>
            <person name="Banfield J.F."/>
        </authorList>
    </citation>
    <scope>NUCLEOTIDE SEQUENCE [LARGE SCALE GENOMIC DNA]</scope>
</reference>
<proteinExistence type="predicted"/>
<dbReference type="PANTHER" id="PTHR33154">
    <property type="entry name" value="TRANSCRIPTIONAL REGULATOR, ARSR FAMILY"/>
    <property type="match status" value="1"/>
</dbReference>
<gene>
    <name evidence="5" type="ORF">A3H06_01585</name>
</gene>
<dbReference type="Pfam" id="PF01022">
    <property type="entry name" value="HTH_5"/>
    <property type="match status" value="1"/>
</dbReference>
<organism evidence="5 6">
    <name type="scientific">Candidatus Colwellbacteria bacterium RIFCSPLOWO2_12_FULL_44_13</name>
    <dbReference type="NCBI Taxonomy" id="1797694"/>
    <lineage>
        <taxon>Bacteria</taxon>
        <taxon>Candidatus Colwelliibacteriota</taxon>
    </lineage>
</organism>
<keyword evidence="1" id="KW-0805">Transcription regulation</keyword>
<dbReference type="CDD" id="cd00090">
    <property type="entry name" value="HTH_ARSR"/>
    <property type="match status" value="1"/>
</dbReference>
<sequence length="125" mass="14991">MPMHDEIVHRALSNDVRKEILLTLAKKDKYLTEIASEIKKKPQTIDFHLKLLEEIGLVKGEWREGKKYFSLKDKRILDFLRREKAIPAEFRPKPPHEIVLDMWEDMKEKLDRIEKKLDKIEKKIS</sequence>
<dbReference type="InterPro" id="IPR036388">
    <property type="entry name" value="WH-like_DNA-bd_sf"/>
</dbReference>
<comment type="caution">
    <text evidence="5">The sequence shown here is derived from an EMBL/GenBank/DDBJ whole genome shotgun (WGS) entry which is preliminary data.</text>
</comment>
<dbReference type="InterPro" id="IPR036390">
    <property type="entry name" value="WH_DNA-bd_sf"/>
</dbReference>
<dbReference type="AlphaFoldDB" id="A0A1G1ZD22"/>
<dbReference type="InterPro" id="IPR001845">
    <property type="entry name" value="HTH_ArsR_DNA-bd_dom"/>
</dbReference>
<accession>A0A1G1ZD22</accession>
<evidence type="ECO:0000313" key="6">
    <source>
        <dbReference type="Proteomes" id="UP000176976"/>
    </source>
</evidence>
<evidence type="ECO:0000259" key="4">
    <source>
        <dbReference type="PROSITE" id="PS50987"/>
    </source>
</evidence>
<dbReference type="EMBL" id="MHJC01000009">
    <property type="protein sequence ID" value="OGY61790.1"/>
    <property type="molecule type" value="Genomic_DNA"/>
</dbReference>
<dbReference type="GO" id="GO:0003700">
    <property type="term" value="F:DNA-binding transcription factor activity"/>
    <property type="evidence" value="ECO:0007669"/>
    <property type="project" value="InterPro"/>
</dbReference>
<dbReference type="PANTHER" id="PTHR33154:SF33">
    <property type="entry name" value="TRANSCRIPTIONAL REPRESSOR SDPR"/>
    <property type="match status" value="1"/>
</dbReference>
<dbReference type="InterPro" id="IPR051081">
    <property type="entry name" value="HTH_MetalResp_TranReg"/>
</dbReference>
<dbReference type="Proteomes" id="UP000176976">
    <property type="component" value="Unassembled WGS sequence"/>
</dbReference>
<keyword evidence="2" id="KW-0238">DNA-binding</keyword>
<dbReference type="SUPFAM" id="SSF46785">
    <property type="entry name" value="Winged helix' DNA-binding domain"/>
    <property type="match status" value="1"/>
</dbReference>
<dbReference type="PROSITE" id="PS50987">
    <property type="entry name" value="HTH_ARSR_2"/>
    <property type="match status" value="1"/>
</dbReference>
<dbReference type="GO" id="GO:0003677">
    <property type="term" value="F:DNA binding"/>
    <property type="evidence" value="ECO:0007669"/>
    <property type="project" value="UniProtKB-KW"/>
</dbReference>
<protein>
    <recommendedName>
        <fullName evidence="4">HTH arsR-type domain-containing protein</fullName>
    </recommendedName>
</protein>
<evidence type="ECO:0000256" key="3">
    <source>
        <dbReference type="ARBA" id="ARBA00023163"/>
    </source>
</evidence>
<feature type="domain" description="HTH arsR-type" evidence="4">
    <location>
        <begin position="1"/>
        <end position="91"/>
    </location>
</feature>
<name>A0A1G1ZD22_9BACT</name>
<dbReference type="InterPro" id="IPR011991">
    <property type="entry name" value="ArsR-like_HTH"/>
</dbReference>